<evidence type="ECO:0000256" key="1">
    <source>
        <dbReference type="SAM" id="MobiDB-lite"/>
    </source>
</evidence>
<keyword evidence="4" id="KW-1185">Reference proteome</keyword>
<feature type="compositionally biased region" description="Low complexity" evidence="1">
    <location>
        <begin position="125"/>
        <end position="143"/>
    </location>
</feature>
<dbReference type="Gene3D" id="1.20.1260.10">
    <property type="match status" value="1"/>
</dbReference>
<dbReference type="InterPro" id="IPR009078">
    <property type="entry name" value="Ferritin-like_SF"/>
</dbReference>
<sequence length="358" mass="36777">MIGTLLTLVVLGGCGLRLESAEIPELAPDADEISRQAMVADAIAIRDAASEALLEVSAESPTAASLQQVTDFAALHLDALGGEYVSGLSHTTSENESEADASTQTSLDPDTFADKTATDPSELPGVGDATDGTAPTDTATTAVATPESVVSLLAQSSARARGSLATPADGALARLYVSIAASQIESARALAEAAGTEFVLPEAFGTDLPETLPTNLSTTDLTTLVRSEDSAGYAYEVAAARLPSDARTLSLARASAHREHGQEWAELASVAETTTDPRQVAYDLPDGVDGGAPLSGVETIVPFAAQIESTLTTTYATLAGQVAPDERAPFLDAVVDTYATARAFSAPLQPFPGMPEQL</sequence>
<dbReference type="Pfam" id="PF14530">
    <property type="entry name" value="DUF4439"/>
    <property type="match status" value="1"/>
</dbReference>
<evidence type="ECO:0000259" key="2">
    <source>
        <dbReference type="Pfam" id="PF14530"/>
    </source>
</evidence>
<feature type="compositionally biased region" description="Polar residues" evidence="1">
    <location>
        <begin position="88"/>
        <end position="108"/>
    </location>
</feature>
<dbReference type="AlphaFoldDB" id="A0A2A9E593"/>
<comment type="caution">
    <text evidence="3">The sequence shown here is derived from an EMBL/GenBank/DDBJ whole genome shotgun (WGS) entry which is preliminary data.</text>
</comment>
<dbReference type="Proteomes" id="UP000225548">
    <property type="component" value="Unassembled WGS sequence"/>
</dbReference>
<reference evidence="3 4" key="1">
    <citation type="submission" date="2017-10" db="EMBL/GenBank/DDBJ databases">
        <title>Sequencing the genomes of 1000 actinobacteria strains.</title>
        <authorList>
            <person name="Klenk H.-P."/>
        </authorList>
    </citation>
    <scope>NUCLEOTIDE SEQUENCE [LARGE SCALE GENOMIC DNA]</scope>
    <source>
        <strain evidence="3 4">DSM 18966</strain>
    </source>
</reference>
<dbReference type="InterPro" id="IPR029447">
    <property type="entry name" value="DUF4439"/>
</dbReference>
<dbReference type="EMBL" id="PDJG01000001">
    <property type="protein sequence ID" value="PFG33535.1"/>
    <property type="molecule type" value="Genomic_DNA"/>
</dbReference>
<gene>
    <name evidence="3" type="ORF">ATL42_1412</name>
</gene>
<dbReference type="RefSeq" id="WP_169925360.1">
    <property type="nucleotide sequence ID" value="NZ_PDJG01000001.1"/>
</dbReference>
<accession>A0A2A9E593</accession>
<feature type="domain" description="DUF4439" evidence="2">
    <location>
        <begin position="224"/>
        <end position="356"/>
    </location>
</feature>
<name>A0A2A9E593_9MICO</name>
<evidence type="ECO:0000313" key="4">
    <source>
        <dbReference type="Proteomes" id="UP000225548"/>
    </source>
</evidence>
<organism evidence="3 4">
    <name type="scientific">Sanguibacter antarcticus</name>
    <dbReference type="NCBI Taxonomy" id="372484"/>
    <lineage>
        <taxon>Bacteria</taxon>
        <taxon>Bacillati</taxon>
        <taxon>Actinomycetota</taxon>
        <taxon>Actinomycetes</taxon>
        <taxon>Micrococcales</taxon>
        <taxon>Sanguibacteraceae</taxon>
        <taxon>Sanguibacter</taxon>
    </lineage>
</organism>
<dbReference type="SUPFAM" id="SSF47240">
    <property type="entry name" value="Ferritin-like"/>
    <property type="match status" value="1"/>
</dbReference>
<dbReference type="InterPro" id="IPR012347">
    <property type="entry name" value="Ferritin-like"/>
</dbReference>
<proteinExistence type="predicted"/>
<feature type="region of interest" description="Disordered" evidence="1">
    <location>
        <begin position="88"/>
        <end position="143"/>
    </location>
</feature>
<evidence type="ECO:0000313" key="3">
    <source>
        <dbReference type="EMBL" id="PFG33535.1"/>
    </source>
</evidence>
<protein>
    <submittedName>
        <fullName evidence="3">Uncharacterized protein DUF4439</fullName>
    </submittedName>
</protein>